<sequence length="514" mass="56787">MATQTNNQTGFMEKFLGKTDHQLFWITLVIFGIIVGLGVATPEKLAAVLKSMQSFITTNFTWYYMLFTASCLIFSFWMAVGPFANLKLGKDEDEPEFSTMAWLAMLFSAGIGLGFIFWGIAEPIYHYMQTPYGAEPGTAAAVPVALQISYLHWGFHPWSFYAVGGLGIAYFSFKHDQPMTIATSLYGLLGDKTETSIWSKLANLVTAFATIAGISTALGLGILSIKYGLTHITGIEMTPGVTVFVLILFMIAYIASSVSGLKRGLKYMSLINMWLAFAVIAFIFFAGPTLQLLNLFPDSLGLYLSNFVTMTFWTDSMNQAFEGKWLGWWTVFYWAFWIAWVPFVGGFIARISKGRTVREFILWVVLIPSFVMFVCFDIFGGAAILAERAGTVELWKAIQADMGSGIFVLLSAYPMGYFASIMIFISLIIFLITSADSASFLVAMLMSKGELEPKAGMKIVWGFVLGTLAIILLQTGGLKALQTASIVCALPFTVVMIAMMFSIVKGFRKDLKNK</sequence>
<feature type="transmembrane region" description="Helical" evidence="8">
    <location>
        <begin position="267"/>
        <end position="287"/>
    </location>
</feature>
<evidence type="ECO:0000256" key="2">
    <source>
        <dbReference type="ARBA" id="ARBA00005658"/>
    </source>
</evidence>
<feature type="transmembrane region" description="Helical" evidence="8">
    <location>
        <begin position="61"/>
        <end position="80"/>
    </location>
</feature>
<dbReference type="Proteomes" id="UP000000442">
    <property type="component" value="Chromosome"/>
</dbReference>
<evidence type="ECO:0000256" key="1">
    <source>
        <dbReference type="ARBA" id="ARBA00004651"/>
    </source>
</evidence>
<dbReference type="KEGG" id="dat:HRM2_45980"/>
<evidence type="ECO:0000256" key="6">
    <source>
        <dbReference type="ARBA" id="ARBA00022989"/>
    </source>
</evidence>
<evidence type="ECO:0000256" key="4">
    <source>
        <dbReference type="ARBA" id="ARBA00022475"/>
    </source>
</evidence>
<evidence type="ECO:0000256" key="7">
    <source>
        <dbReference type="ARBA" id="ARBA00023136"/>
    </source>
</evidence>
<dbReference type="GO" id="GO:0005886">
    <property type="term" value="C:plasma membrane"/>
    <property type="evidence" value="ECO:0007669"/>
    <property type="project" value="UniProtKB-SubCell"/>
</dbReference>
<accession>C0QG75</accession>
<comment type="similarity">
    <text evidence="2">Belongs to the BCCT transporter (TC 2.A.15) family.</text>
</comment>
<proteinExistence type="inferred from homology"/>
<dbReference type="InterPro" id="IPR000060">
    <property type="entry name" value="BCCT_transptr"/>
</dbReference>
<dbReference type="eggNOG" id="COG1292">
    <property type="taxonomic scope" value="Bacteria"/>
</dbReference>
<feature type="transmembrane region" description="Helical" evidence="8">
    <location>
        <begin position="459"/>
        <end position="478"/>
    </location>
</feature>
<keyword evidence="7 8" id="KW-0472">Membrane</keyword>
<evidence type="ECO:0000256" key="5">
    <source>
        <dbReference type="ARBA" id="ARBA00022692"/>
    </source>
</evidence>
<evidence type="ECO:0000313" key="9">
    <source>
        <dbReference type="EMBL" id="ACN17654.1"/>
    </source>
</evidence>
<dbReference type="PANTHER" id="PTHR30047">
    <property type="entry name" value="HIGH-AFFINITY CHOLINE TRANSPORT PROTEIN-RELATED"/>
    <property type="match status" value="1"/>
</dbReference>
<dbReference type="RefSeq" id="WP_015906368.1">
    <property type="nucleotide sequence ID" value="NC_012108.1"/>
</dbReference>
<feature type="transmembrane region" description="Helical" evidence="8">
    <location>
        <begin position="326"/>
        <end position="348"/>
    </location>
</feature>
<protein>
    <submittedName>
        <fullName evidence="9">OpuD5</fullName>
    </submittedName>
</protein>
<dbReference type="Pfam" id="PF02028">
    <property type="entry name" value="BCCT"/>
    <property type="match status" value="1"/>
</dbReference>
<evidence type="ECO:0000313" key="10">
    <source>
        <dbReference type="Proteomes" id="UP000000442"/>
    </source>
</evidence>
<keyword evidence="4" id="KW-1003">Cell membrane</keyword>
<keyword evidence="10" id="KW-1185">Reference proteome</keyword>
<dbReference type="EMBL" id="CP001087">
    <property type="protein sequence ID" value="ACN17654.1"/>
    <property type="molecule type" value="Genomic_DNA"/>
</dbReference>
<feature type="transmembrane region" description="Helical" evidence="8">
    <location>
        <begin position="22"/>
        <end position="40"/>
    </location>
</feature>
<dbReference type="HOGENOM" id="CLU_010118_5_0_7"/>
<dbReference type="OrthoDB" id="9775735at2"/>
<feature type="transmembrane region" description="Helical" evidence="8">
    <location>
        <begin position="360"/>
        <end position="386"/>
    </location>
</feature>
<evidence type="ECO:0000256" key="8">
    <source>
        <dbReference type="SAM" id="Phobius"/>
    </source>
</evidence>
<feature type="transmembrane region" description="Helical" evidence="8">
    <location>
        <begin position="237"/>
        <end position="255"/>
    </location>
</feature>
<organism evidence="9 10">
    <name type="scientific">Desulforapulum autotrophicum (strain ATCC 43914 / DSM 3382 / VKM B-1955 / HRM2)</name>
    <name type="common">Desulfobacterium autotrophicum</name>
    <dbReference type="NCBI Taxonomy" id="177437"/>
    <lineage>
        <taxon>Bacteria</taxon>
        <taxon>Pseudomonadati</taxon>
        <taxon>Thermodesulfobacteriota</taxon>
        <taxon>Desulfobacteria</taxon>
        <taxon>Desulfobacterales</taxon>
        <taxon>Desulfobacteraceae</taxon>
        <taxon>Desulforapulum</taxon>
    </lineage>
</organism>
<gene>
    <name evidence="9" type="primary">opuD5</name>
    <name evidence="9" type="ordered locus">HRM2_45980</name>
</gene>
<comment type="subcellular location">
    <subcellularLocation>
        <location evidence="1">Cell membrane</location>
        <topology evidence="1">Multi-pass membrane protein</topology>
    </subcellularLocation>
</comment>
<dbReference type="GO" id="GO:0022857">
    <property type="term" value="F:transmembrane transporter activity"/>
    <property type="evidence" value="ECO:0007669"/>
    <property type="project" value="InterPro"/>
</dbReference>
<feature type="transmembrane region" description="Helical" evidence="8">
    <location>
        <begin position="484"/>
        <end position="504"/>
    </location>
</feature>
<keyword evidence="5 8" id="KW-0812">Transmembrane</keyword>
<dbReference type="PANTHER" id="PTHR30047:SF7">
    <property type="entry name" value="HIGH-AFFINITY CHOLINE TRANSPORT PROTEIN"/>
    <property type="match status" value="1"/>
</dbReference>
<reference evidence="9 10" key="1">
    <citation type="journal article" date="2009" name="Environ. Microbiol.">
        <title>Genome sequence of Desulfobacterium autotrophicum HRM2, a marine sulfate reducer oxidizing organic carbon completely to carbon dioxide.</title>
        <authorList>
            <person name="Strittmatter A.W."/>
            <person name="Liesegang H."/>
            <person name="Rabus R."/>
            <person name="Decker I."/>
            <person name="Amann J."/>
            <person name="Andres S."/>
            <person name="Henne A."/>
            <person name="Fricke W.F."/>
            <person name="Martinez-Arias R."/>
            <person name="Bartels D."/>
            <person name="Goesmann A."/>
            <person name="Krause L."/>
            <person name="Puehler A."/>
            <person name="Klenk H.P."/>
            <person name="Richter M."/>
            <person name="Schuler M."/>
            <person name="Gloeckner F.O."/>
            <person name="Meyerdierks A."/>
            <person name="Gottschalk G."/>
            <person name="Amann R."/>
        </authorList>
    </citation>
    <scope>NUCLEOTIDE SEQUENCE [LARGE SCALE GENOMIC DNA]</scope>
    <source>
        <strain evidence="10">ATCC 43914 / DSM 3382 / HRM2</strain>
    </source>
</reference>
<dbReference type="AlphaFoldDB" id="C0QG75"/>
<name>C0QG75_DESAH</name>
<evidence type="ECO:0000256" key="3">
    <source>
        <dbReference type="ARBA" id="ARBA00022448"/>
    </source>
</evidence>
<feature type="transmembrane region" description="Helical" evidence="8">
    <location>
        <begin position="417"/>
        <end position="447"/>
    </location>
</feature>
<keyword evidence="6 8" id="KW-1133">Transmembrane helix</keyword>
<feature type="transmembrane region" description="Helical" evidence="8">
    <location>
        <begin position="201"/>
        <end position="225"/>
    </location>
</feature>
<feature type="transmembrane region" description="Helical" evidence="8">
    <location>
        <begin position="100"/>
        <end position="121"/>
    </location>
</feature>
<dbReference type="NCBIfam" id="TIGR00842">
    <property type="entry name" value="bcct"/>
    <property type="match status" value="1"/>
</dbReference>
<keyword evidence="3" id="KW-0813">Transport</keyword>